<dbReference type="RefSeq" id="WP_141200552.1">
    <property type="nucleotide sequence ID" value="NZ_CP041186.1"/>
</dbReference>
<dbReference type="OrthoDB" id="9807628at2"/>
<dbReference type="SMART" id="SM00028">
    <property type="entry name" value="TPR"/>
    <property type="match status" value="3"/>
</dbReference>
<proteinExistence type="predicted"/>
<dbReference type="InterPro" id="IPR036465">
    <property type="entry name" value="vWFA_dom_sf"/>
</dbReference>
<dbReference type="Gene3D" id="1.25.40.10">
    <property type="entry name" value="Tetratricopeptide repeat domain"/>
    <property type="match status" value="1"/>
</dbReference>
<dbReference type="AlphaFoldDB" id="A0A4Y6Q1Q3"/>
<feature type="region of interest" description="Disordered" evidence="6">
    <location>
        <begin position="676"/>
        <end position="818"/>
    </location>
</feature>
<evidence type="ECO:0000313" key="10">
    <source>
        <dbReference type="Proteomes" id="UP000315995"/>
    </source>
</evidence>
<dbReference type="PANTHER" id="PTHR22550:SF5">
    <property type="entry name" value="LEUCINE ZIPPER PROTEIN 4"/>
    <property type="match status" value="1"/>
</dbReference>
<keyword evidence="10" id="KW-1185">Reference proteome</keyword>
<accession>A0A5B8YDR0</accession>
<dbReference type="PROSITE" id="PS50234">
    <property type="entry name" value="VWFA"/>
    <property type="match status" value="1"/>
</dbReference>
<dbReference type="InterPro" id="IPR019734">
    <property type="entry name" value="TPR_rpt"/>
</dbReference>
<feature type="repeat" description="TPR" evidence="5">
    <location>
        <begin position="454"/>
        <end position="487"/>
    </location>
</feature>
<keyword evidence="3 7" id="KW-1133">Transmembrane helix</keyword>
<dbReference type="Gene3D" id="3.40.50.410">
    <property type="entry name" value="von Willebrand factor, type A domain"/>
    <property type="match status" value="1"/>
</dbReference>
<feature type="compositionally biased region" description="Basic and acidic residues" evidence="6">
    <location>
        <begin position="978"/>
        <end position="994"/>
    </location>
</feature>
<feature type="compositionally biased region" description="Basic residues" evidence="6">
    <location>
        <begin position="941"/>
        <end position="953"/>
    </location>
</feature>
<dbReference type="InterPro" id="IPR050768">
    <property type="entry name" value="UPF0353/GerABKA_families"/>
</dbReference>
<feature type="region of interest" description="Disordered" evidence="6">
    <location>
        <begin position="832"/>
        <end position="994"/>
    </location>
</feature>
<evidence type="ECO:0000256" key="7">
    <source>
        <dbReference type="SAM" id="Phobius"/>
    </source>
</evidence>
<evidence type="ECO:0000259" key="8">
    <source>
        <dbReference type="PROSITE" id="PS50234"/>
    </source>
</evidence>
<evidence type="ECO:0000313" key="9">
    <source>
        <dbReference type="EMBL" id="QDG54107.1"/>
    </source>
</evidence>
<evidence type="ECO:0000256" key="4">
    <source>
        <dbReference type="ARBA" id="ARBA00023136"/>
    </source>
</evidence>
<feature type="compositionally biased region" description="Low complexity" evidence="6">
    <location>
        <begin position="966"/>
        <end position="976"/>
    </location>
</feature>
<dbReference type="EMBL" id="CP041186">
    <property type="protein sequence ID" value="QDG54107.1"/>
    <property type="molecule type" value="Genomic_DNA"/>
</dbReference>
<dbReference type="Pfam" id="PF14559">
    <property type="entry name" value="TPR_19"/>
    <property type="match status" value="1"/>
</dbReference>
<dbReference type="Proteomes" id="UP000315995">
    <property type="component" value="Chromosome"/>
</dbReference>
<feature type="compositionally biased region" description="Basic residues" evidence="6">
    <location>
        <begin position="696"/>
        <end position="714"/>
    </location>
</feature>
<keyword evidence="4 7" id="KW-0472">Membrane</keyword>
<feature type="transmembrane region" description="Helical" evidence="7">
    <location>
        <begin position="55"/>
        <end position="73"/>
    </location>
</feature>
<feature type="compositionally biased region" description="Low complexity" evidence="6">
    <location>
        <begin position="807"/>
        <end position="818"/>
    </location>
</feature>
<protein>
    <submittedName>
        <fullName evidence="9">VWA domain-containing protein</fullName>
    </submittedName>
</protein>
<evidence type="ECO:0000256" key="2">
    <source>
        <dbReference type="ARBA" id="ARBA00022692"/>
    </source>
</evidence>
<keyword evidence="5" id="KW-0802">TPR repeat</keyword>
<feature type="domain" description="VWFA" evidence="8">
    <location>
        <begin position="90"/>
        <end position="287"/>
    </location>
</feature>
<dbReference type="InterPro" id="IPR002035">
    <property type="entry name" value="VWF_A"/>
</dbReference>
<feature type="compositionally biased region" description="Basic and acidic residues" evidence="6">
    <location>
        <begin position="887"/>
        <end position="903"/>
    </location>
</feature>
<dbReference type="Pfam" id="PF13519">
    <property type="entry name" value="VWA_2"/>
    <property type="match status" value="1"/>
</dbReference>
<feature type="compositionally biased region" description="Basic and acidic residues" evidence="6">
    <location>
        <begin position="726"/>
        <end position="742"/>
    </location>
</feature>
<feature type="compositionally biased region" description="Basic residues" evidence="6">
    <location>
        <begin position="753"/>
        <end position="779"/>
    </location>
</feature>
<dbReference type="SUPFAM" id="SSF48452">
    <property type="entry name" value="TPR-like"/>
    <property type="match status" value="1"/>
</dbReference>
<keyword evidence="2 7" id="KW-0812">Transmembrane</keyword>
<evidence type="ECO:0000256" key="3">
    <source>
        <dbReference type="ARBA" id="ARBA00022989"/>
    </source>
</evidence>
<reference evidence="9 10" key="1">
    <citation type="submission" date="2019-06" db="EMBL/GenBank/DDBJ databases">
        <title>Persicimonas caeni gen. nov., sp. nov., a predatory bacterium isolated from solar saltern.</title>
        <authorList>
            <person name="Wang S."/>
        </authorList>
    </citation>
    <scope>NUCLEOTIDE SEQUENCE [LARGE SCALE GENOMIC DNA]</scope>
    <source>
        <strain evidence="9 10">YN101</strain>
    </source>
</reference>
<sequence length="994" mass="110728">MHFARPDNLYLLLLLVPMILALAGYFWWKRRLQDKIGHNHLIQAMAARHSNRRQIARGVLVMVAVALLCVAAAQPQWGQDDRTIKRFGVDLVFALDLSNSMRAQDIPPSRLQAAKDEIETTLKTLSGDRVGLVVFTAISFAQSPLTTDYGAIRFYLDKLEAGQMPIGGTSVGQAILDSAELLTGKKLDGQLEEKAPDDEDDDGRAKNQVIVLITDGEDHESSPMEAAEKAREHGIHVVTVGMGSPDGSRIPIHGEDGRLKGYKRDQKGELVYTKLDESTLQEIAEETGGTYLRYTGEHSVVNGIDKYIDSLEKSELETMLRKRYKDRYMYFLAPALLLLLVAFGLGERRRRPKGAPSSSVMLVLLVLVVSATGATGCEDAFRDTVDSVDEGNALVAEDKYKEALEKYREAETEVPASPELHYDLGIALLGSEEFDDARQTFARALATKDPELRFDVLFNLGAALSKQEEWKEAYETYKEALRVEIDTSRPENKERIEQARHNLEVVFRKLFPPCSELEDKLEENDGSKTPAQLDKLEQEALALCGLDEDWYAIPVTVGTSVAIEANFSVLRDEPDPEHVFLPRPQDLQLAVFDASGEQVLAVDQGSPDDFDPDTKSATRSIQKFTVTPDMVGANRGGGGNGPLLMKVSAADGREFAYDFKITAIPPCHALEDDFEENDTADTARARQDQQQAAHLPGRRRLVRRRHGARRHALRRPAGPARPRARAPAEARRRDRAQRDRRGGRQGPPGRRLPDRRRPKRHGARHPVGARHGRDRRRARPLSPEPIQIRPVRGRRRPLRGERHRPAGRAARPAGADAPLFEAVRHRPRLLQATGAASAGRASARSARPSAGTARPRQQVGRRRHRSRLGPDRHPRRVDRRGRRPTRERRAAQARLDEPVGRPDRRGRRHPRRGQDAVVWPDGRQAAGPEARSAEAGSAKGAGRRPRGALRKQGQRATLASRRGRADLLPPDAAQPAESESKPERPESAEPRRQR</sequence>
<feature type="compositionally biased region" description="Basic residues" evidence="6">
    <location>
        <begin position="859"/>
        <end position="886"/>
    </location>
</feature>
<evidence type="ECO:0000256" key="6">
    <source>
        <dbReference type="SAM" id="MobiDB-lite"/>
    </source>
</evidence>
<dbReference type="SUPFAM" id="SSF53300">
    <property type="entry name" value="vWA-like"/>
    <property type="match status" value="1"/>
</dbReference>
<dbReference type="PANTHER" id="PTHR22550">
    <property type="entry name" value="SPORE GERMINATION PROTEIN"/>
    <property type="match status" value="1"/>
</dbReference>
<organism evidence="9 10">
    <name type="scientific">Persicimonas caeni</name>
    <dbReference type="NCBI Taxonomy" id="2292766"/>
    <lineage>
        <taxon>Bacteria</taxon>
        <taxon>Deltaproteobacteria</taxon>
        <taxon>Bradymonadales</taxon>
        <taxon>Bradymonadaceae</taxon>
        <taxon>Persicimonas</taxon>
    </lineage>
</organism>
<accession>A0A4Y6Q1Q3</accession>
<evidence type="ECO:0000256" key="5">
    <source>
        <dbReference type="PROSITE-ProRule" id="PRU00339"/>
    </source>
</evidence>
<feature type="transmembrane region" description="Helical" evidence="7">
    <location>
        <begin position="358"/>
        <end position="376"/>
    </location>
</feature>
<dbReference type="SMART" id="SM00327">
    <property type="entry name" value="VWA"/>
    <property type="match status" value="1"/>
</dbReference>
<dbReference type="PROSITE" id="PS50005">
    <property type="entry name" value="TPR"/>
    <property type="match status" value="2"/>
</dbReference>
<feature type="repeat" description="TPR" evidence="5">
    <location>
        <begin position="418"/>
        <end position="451"/>
    </location>
</feature>
<feature type="transmembrane region" description="Helical" evidence="7">
    <location>
        <begin position="12"/>
        <end position="28"/>
    </location>
</feature>
<evidence type="ECO:0000256" key="1">
    <source>
        <dbReference type="ARBA" id="ARBA00022475"/>
    </source>
</evidence>
<feature type="compositionally biased region" description="Low complexity" evidence="6">
    <location>
        <begin position="832"/>
        <end position="858"/>
    </location>
</feature>
<gene>
    <name evidence="9" type="ORF">FIV42_26205</name>
</gene>
<feature type="transmembrane region" description="Helical" evidence="7">
    <location>
        <begin position="328"/>
        <end position="346"/>
    </location>
</feature>
<dbReference type="InterPro" id="IPR011990">
    <property type="entry name" value="TPR-like_helical_dom_sf"/>
</dbReference>
<keyword evidence="1" id="KW-1003">Cell membrane</keyword>
<dbReference type="Pfam" id="PF13176">
    <property type="entry name" value="TPR_7"/>
    <property type="match status" value="1"/>
</dbReference>
<name>A0A4Y6Q1Q3_PERCE</name>
<feature type="compositionally biased region" description="Low complexity" evidence="6">
    <location>
        <begin position="715"/>
        <end position="725"/>
    </location>
</feature>